<proteinExistence type="predicted"/>
<dbReference type="InParanoid" id="A0A804JGU0"/>
<feature type="region of interest" description="Disordered" evidence="1">
    <location>
        <begin position="1"/>
        <end position="25"/>
    </location>
</feature>
<dbReference type="Proteomes" id="UP000012960">
    <property type="component" value="Unplaced"/>
</dbReference>
<keyword evidence="4" id="KW-1185">Reference proteome</keyword>
<name>A0A804JGU0_MUSAM</name>
<dbReference type="EMBL" id="HG996471">
    <property type="protein sequence ID" value="CAG1846420.1"/>
    <property type="molecule type" value="Genomic_DNA"/>
</dbReference>
<reference evidence="3" key="2">
    <citation type="submission" date="2021-05" db="UniProtKB">
        <authorList>
            <consortium name="EnsemblPlants"/>
        </authorList>
    </citation>
    <scope>IDENTIFICATION</scope>
    <source>
        <strain evidence="3">subsp. malaccensis</strain>
    </source>
</reference>
<feature type="compositionally biased region" description="Pro residues" evidence="1">
    <location>
        <begin position="48"/>
        <end position="59"/>
    </location>
</feature>
<gene>
    <name evidence="2" type="ORF">GSMUA_162150.1</name>
</gene>
<sequence>MDVLVRRTGGSNPPPLSSLLSPAPEEDGSHVLHLFDLYWFHHQILSSSPPPPPRPPPDPLHTSPIQPTTRTPLFHRRHRRSLSDESVHAPALAPAPVPSASLTIRPPKLCTILSGKEAPSEDPFAGAEPVAPAGGGSETKSYGRWGQRGGRRRRKKKEKSKSLTDLEFEELKGLVDLGFTFSDAETDPRLLEIVPALQRLGLGRNRASEEEAPPAAPVDAAVSRPYLSEAWEVAEAKPEERLLMNLIPAGVAGADLKGQLRSWAHAVASTVR</sequence>
<evidence type="ECO:0000313" key="3">
    <source>
        <dbReference type="EnsemblPlants" id="Ma06_p16200.1"/>
    </source>
</evidence>
<dbReference type="FunCoup" id="A0A804JGU0">
    <property type="interactions" value="1184"/>
</dbReference>
<feature type="compositionally biased region" description="Low complexity" evidence="1">
    <location>
        <begin position="123"/>
        <end position="132"/>
    </location>
</feature>
<feature type="region of interest" description="Disordered" evidence="1">
    <location>
        <begin position="113"/>
        <end position="162"/>
    </location>
</feature>
<organism evidence="3 4">
    <name type="scientific">Musa acuminata subsp. malaccensis</name>
    <name type="common">Wild banana</name>
    <name type="synonym">Musa malaccensis</name>
    <dbReference type="NCBI Taxonomy" id="214687"/>
    <lineage>
        <taxon>Eukaryota</taxon>
        <taxon>Viridiplantae</taxon>
        <taxon>Streptophyta</taxon>
        <taxon>Embryophyta</taxon>
        <taxon>Tracheophyta</taxon>
        <taxon>Spermatophyta</taxon>
        <taxon>Magnoliopsida</taxon>
        <taxon>Liliopsida</taxon>
        <taxon>Zingiberales</taxon>
        <taxon>Musaceae</taxon>
        <taxon>Musa</taxon>
    </lineage>
</organism>
<protein>
    <submittedName>
        <fullName evidence="2">(wild Malaysian banana) hypothetical protein</fullName>
    </submittedName>
</protein>
<dbReference type="AlphaFoldDB" id="A0A804JGU0"/>
<feature type="compositionally biased region" description="Low complexity" evidence="1">
    <location>
        <begin position="89"/>
        <end position="100"/>
    </location>
</feature>
<accession>A0A804JGU0</accession>
<dbReference type="EnsemblPlants" id="Ma06_t16200.1">
    <property type="protein sequence ID" value="Ma06_p16200.1"/>
    <property type="gene ID" value="Ma06_g16200"/>
</dbReference>
<dbReference type="PANTHER" id="PTHR33785">
    <property type="entry name" value="OS06G0550800 PROTEIN"/>
    <property type="match status" value="1"/>
</dbReference>
<dbReference type="OMA" id="RMLRNWR"/>
<evidence type="ECO:0000256" key="1">
    <source>
        <dbReference type="SAM" id="MobiDB-lite"/>
    </source>
</evidence>
<feature type="region of interest" description="Disordered" evidence="1">
    <location>
        <begin position="46"/>
        <end position="100"/>
    </location>
</feature>
<feature type="compositionally biased region" description="Basic residues" evidence="1">
    <location>
        <begin position="149"/>
        <end position="159"/>
    </location>
</feature>
<dbReference type="Gramene" id="Ma06_t16200.1">
    <property type="protein sequence ID" value="Ma06_p16200.1"/>
    <property type="gene ID" value="Ma06_g16200"/>
</dbReference>
<dbReference type="PANTHER" id="PTHR33785:SF12">
    <property type="entry name" value="DUF1685 FAMILY PROTEIN"/>
    <property type="match status" value="1"/>
</dbReference>
<evidence type="ECO:0000313" key="4">
    <source>
        <dbReference type="Proteomes" id="UP000012960"/>
    </source>
</evidence>
<reference evidence="2" key="1">
    <citation type="submission" date="2021-03" db="EMBL/GenBank/DDBJ databases">
        <authorList>
            <consortium name="Genoscope - CEA"/>
            <person name="William W."/>
        </authorList>
    </citation>
    <scope>NUCLEOTIDE SEQUENCE</scope>
    <source>
        <strain evidence="2">Doubled-haploid Pahang</strain>
    </source>
</reference>
<dbReference type="InterPro" id="IPR012881">
    <property type="entry name" value="DUF1685"/>
</dbReference>
<dbReference type="Pfam" id="PF07939">
    <property type="entry name" value="DUF1685"/>
    <property type="match status" value="1"/>
</dbReference>
<evidence type="ECO:0000313" key="2">
    <source>
        <dbReference type="EMBL" id="CAG1846420.1"/>
    </source>
</evidence>